<keyword evidence="2" id="KW-1185">Reference proteome</keyword>
<evidence type="ECO:0000313" key="2">
    <source>
        <dbReference type="Proteomes" id="UP001141806"/>
    </source>
</evidence>
<reference evidence="1" key="1">
    <citation type="journal article" date="2023" name="Plant J.">
        <title>The genome of the king protea, Protea cynaroides.</title>
        <authorList>
            <person name="Chang J."/>
            <person name="Duong T.A."/>
            <person name="Schoeman C."/>
            <person name="Ma X."/>
            <person name="Roodt D."/>
            <person name="Barker N."/>
            <person name="Li Z."/>
            <person name="Van de Peer Y."/>
            <person name="Mizrachi E."/>
        </authorList>
    </citation>
    <scope>NUCLEOTIDE SEQUENCE</scope>
    <source>
        <tissue evidence="1">Young leaves</tissue>
    </source>
</reference>
<accession>A0A9Q0JTA1</accession>
<dbReference type="AlphaFoldDB" id="A0A9Q0JTA1"/>
<protein>
    <submittedName>
        <fullName evidence="1">Uncharacterized protein</fullName>
    </submittedName>
</protein>
<organism evidence="1 2">
    <name type="scientific">Protea cynaroides</name>
    <dbReference type="NCBI Taxonomy" id="273540"/>
    <lineage>
        <taxon>Eukaryota</taxon>
        <taxon>Viridiplantae</taxon>
        <taxon>Streptophyta</taxon>
        <taxon>Embryophyta</taxon>
        <taxon>Tracheophyta</taxon>
        <taxon>Spermatophyta</taxon>
        <taxon>Magnoliopsida</taxon>
        <taxon>Proteales</taxon>
        <taxon>Proteaceae</taxon>
        <taxon>Protea</taxon>
    </lineage>
</organism>
<gene>
    <name evidence="1" type="ORF">NE237_014223</name>
</gene>
<comment type="caution">
    <text evidence="1">The sequence shown here is derived from an EMBL/GenBank/DDBJ whole genome shotgun (WGS) entry which is preliminary data.</text>
</comment>
<dbReference type="EMBL" id="JAMYWD010001505">
    <property type="protein sequence ID" value="KAJ4942670.1"/>
    <property type="molecule type" value="Genomic_DNA"/>
</dbReference>
<name>A0A9Q0JTA1_9MAGN</name>
<sequence length="73" mass="8848">MAFWYNTRMTWHELQFHLSTWQKEQRTTRCGNPSIWRISAENNSGTGTTFSLWKSINHDIWVSSPFIFFWSIF</sequence>
<dbReference type="Proteomes" id="UP001141806">
    <property type="component" value="Unassembled WGS sequence"/>
</dbReference>
<proteinExistence type="predicted"/>
<evidence type="ECO:0000313" key="1">
    <source>
        <dbReference type="EMBL" id="KAJ4942670.1"/>
    </source>
</evidence>